<keyword evidence="5" id="KW-1185">Reference proteome</keyword>
<organism evidence="4 5">
    <name type="scientific">Candidatus Nitrosocosmicus arcticus</name>
    <dbReference type="NCBI Taxonomy" id="2035267"/>
    <lineage>
        <taxon>Archaea</taxon>
        <taxon>Nitrososphaerota</taxon>
        <taxon>Nitrososphaeria</taxon>
        <taxon>Nitrososphaerales</taxon>
        <taxon>Nitrososphaeraceae</taxon>
        <taxon>Candidatus Nitrosocosmicus</taxon>
    </lineage>
</organism>
<comment type="similarity">
    <text evidence="1 3">Belongs to the enoyl-CoA hydratase/isomerase family.</text>
</comment>
<sequence>MSSMKYVQIDLLNEIAILRINRPEALNAMNLDVIFELARAIDIISADEGIEVLIITGAGERSFCAGADISYMVNIDAVTAEKYASSAQSMLNKIEKMEKPVIAAINGFALGGGCELSLVCDIRIASENAKIGQPEVTIGIPPGWGGTQRLLRVVGPAKAKEMIFTGKMITAHEAANIGLVNQVISLSDEEKSILDPSIDQNNEKEKSIALSKLLNKKLLEFCITFAREITKNSFNAVKISKMLINKGMDADIDTGLRLEIYGWALCFAHEDRQKMMEAFLSKNTKK</sequence>
<dbReference type="Gene3D" id="3.90.226.10">
    <property type="entry name" value="2-enoyl-CoA Hydratase, Chain A, domain 1"/>
    <property type="match status" value="1"/>
</dbReference>
<proteinExistence type="inferred from homology"/>
<dbReference type="Pfam" id="PF00378">
    <property type="entry name" value="ECH_1"/>
    <property type="match status" value="1"/>
</dbReference>
<dbReference type="InterPro" id="IPR029045">
    <property type="entry name" value="ClpP/crotonase-like_dom_sf"/>
</dbReference>
<dbReference type="PANTHER" id="PTHR11941">
    <property type="entry name" value="ENOYL-COA HYDRATASE-RELATED"/>
    <property type="match status" value="1"/>
</dbReference>
<dbReference type="GO" id="GO:0016829">
    <property type="term" value="F:lyase activity"/>
    <property type="evidence" value="ECO:0007669"/>
    <property type="project" value="UniProtKB-KW"/>
</dbReference>
<dbReference type="GO" id="GO:0006635">
    <property type="term" value="P:fatty acid beta-oxidation"/>
    <property type="evidence" value="ECO:0007669"/>
    <property type="project" value="TreeGrafter"/>
</dbReference>
<keyword evidence="2 4" id="KW-0456">Lyase</keyword>
<evidence type="ECO:0000313" key="5">
    <source>
        <dbReference type="Proteomes" id="UP000315289"/>
    </source>
</evidence>
<gene>
    <name evidence="4" type="primary">crt</name>
    <name evidence="4" type="ORF">NARC_130104</name>
</gene>
<dbReference type="PROSITE" id="PS00166">
    <property type="entry name" value="ENOYL_COA_HYDRATASE"/>
    <property type="match status" value="1"/>
</dbReference>
<dbReference type="InterPro" id="IPR014748">
    <property type="entry name" value="Enoyl-CoA_hydra_C"/>
</dbReference>
<accession>A0A557ST35</accession>
<dbReference type="PANTHER" id="PTHR11941:SF54">
    <property type="entry name" value="ENOYL-COA HYDRATASE, MITOCHONDRIAL"/>
    <property type="match status" value="1"/>
</dbReference>
<reference evidence="4 5" key="1">
    <citation type="journal article" date="2019" name="Front. Microbiol.">
        <title>Ammonia Oxidation by the Arctic Terrestrial Thaumarchaeote Candidatus Nitrosocosmicus arcticus Is Stimulated by Increasing Temperatures.</title>
        <authorList>
            <person name="Alves R.J.E."/>
            <person name="Kerou M."/>
            <person name="Zappe A."/>
            <person name="Bittner R."/>
            <person name="Abby S.S."/>
            <person name="Schmidt H.A."/>
            <person name="Pfeifer K."/>
            <person name="Schleper C."/>
        </authorList>
    </citation>
    <scope>NUCLEOTIDE SEQUENCE [LARGE SCALE GENOMIC DNA]</scope>
    <source>
        <strain evidence="4 5">Kfb</strain>
    </source>
</reference>
<evidence type="ECO:0000256" key="2">
    <source>
        <dbReference type="ARBA" id="ARBA00023239"/>
    </source>
</evidence>
<dbReference type="EC" id="4.2.1.55" evidence="4"/>
<evidence type="ECO:0000256" key="3">
    <source>
        <dbReference type="RuleBase" id="RU003707"/>
    </source>
</evidence>
<comment type="caution">
    <text evidence="4">The sequence shown here is derived from an EMBL/GenBank/DDBJ whole genome shotgun (WGS) entry which is preliminary data.</text>
</comment>
<dbReference type="InterPro" id="IPR018376">
    <property type="entry name" value="Enoyl-CoA_hyd/isom_CS"/>
</dbReference>
<dbReference type="InterPro" id="IPR001753">
    <property type="entry name" value="Enoyl-CoA_hydra/iso"/>
</dbReference>
<dbReference type="FunFam" id="3.90.226.10:FF:000009">
    <property type="entry name" value="Carnitinyl-CoA dehydratase"/>
    <property type="match status" value="1"/>
</dbReference>
<dbReference type="Proteomes" id="UP000315289">
    <property type="component" value="Unassembled WGS sequence"/>
</dbReference>
<evidence type="ECO:0000313" key="4">
    <source>
        <dbReference type="EMBL" id="TVP39765.1"/>
    </source>
</evidence>
<dbReference type="AlphaFoldDB" id="A0A557ST35"/>
<evidence type="ECO:0000256" key="1">
    <source>
        <dbReference type="ARBA" id="ARBA00005254"/>
    </source>
</evidence>
<protein>
    <submittedName>
        <fullName evidence="4">3-hydroxybutyryl-CoA dehydratase</fullName>
        <ecNumber evidence="4">4.2.1.55</ecNumber>
    </submittedName>
</protein>
<dbReference type="EMBL" id="VOAH01000013">
    <property type="protein sequence ID" value="TVP39765.1"/>
    <property type="molecule type" value="Genomic_DNA"/>
</dbReference>
<dbReference type="CDD" id="cd06558">
    <property type="entry name" value="crotonase-like"/>
    <property type="match status" value="1"/>
</dbReference>
<name>A0A557ST35_9ARCH</name>
<dbReference type="Gene3D" id="1.10.12.10">
    <property type="entry name" value="Lyase 2-enoyl-coa Hydratase, Chain A, domain 2"/>
    <property type="match status" value="1"/>
</dbReference>
<dbReference type="SUPFAM" id="SSF52096">
    <property type="entry name" value="ClpP/crotonase"/>
    <property type="match status" value="1"/>
</dbReference>